<dbReference type="PANTHER" id="PTHR45138">
    <property type="entry name" value="REGULATORY COMPONENTS OF SENSORY TRANSDUCTION SYSTEM"/>
    <property type="match status" value="1"/>
</dbReference>
<protein>
    <submittedName>
        <fullName evidence="2">GGDEF domain-containing protein</fullName>
    </submittedName>
</protein>
<dbReference type="SMART" id="SM00267">
    <property type="entry name" value="GGDEF"/>
    <property type="match status" value="1"/>
</dbReference>
<dbReference type="InterPro" id="IPR000160">
    <property type="entry name" value="GGDEF_dom"/>
</dbReference>
<dbReference type="EMBL" id="BRXR01000001">
    <property type="protein sequence ID" value="GLC31013.1"/>
    <property type="molecule type" value="Genomic_DNA"/>
</dbReference>
<reference evidence="2 3" key="1">
    <citation type="journal article" date="2024" name="Int. J. Syst. Evol. Microbiol.">
        <title>Clostridium omnivorum sp. nov., isolated from anoxic soil under the treatment of reductive soil disinfestation.</title>
        <authorList>
            <person name="Ueki A."/>
            <person name="Tonouchi A."/>
            <person name="Kaku N."/>
            <person name="Honma S."/>
            <person name="Ueki K."/>
        </authorList>
    </citation>
    <scope>NUCLEOTIDE SEQUENCE [LARGE SCALE GENOMIC DNA]</scope>
    <source>
        <strain evidence="2 3">E14</strain>
    </source>
</reference>
<dbReference type="InterPro" id="IPR029787">
    <property type="entry name" value="Nucleotide_cyclase"/>
</dbReference>
<dbReference type="PANTHER" id="PTHR45138:SF6">
    <property type="entry name" value="DIGUANYLATE CYCLASE DGCN"/>
    <property type="match status" value="1"/>
</dbReference>
<sequence length="364" mass="42278">MWVLYLIIVILLIIVVIQHLNAKKVKGQMELIEHIKNNIYHVSEEISKMEKESQVYSIVLEAAIALIPNASKGSILILQEDGYFHYKAIKGYSEQLLNITLKKEESFLYSINNFKETAIIENPVSFDENVVTKEKMAFLIGTEALDIKCTLSSPIYIDDAFVGMINVDSTEHEGRFTKDDIRLMNHIKSEMELALKNFEIQKKLRYMAHYDELTGLFNRRFFKKIFSEELNKIKRYKHKCCFALIDLDDFKMVNDNYGHNTGDKVLRIFADVLRNNLKKTDVYARMSGDEFVILFVNCSIEEAKNKLQHIRDMLIKEKVQDITIGFSYGICSIDPYGELDTDSIFGCADRAMYCDKNDKNIRYK</sequence>
<keyword evidence="3" id="KW-1185">Reference proteome</keyword>
<dbReference type="Pfam" id="PF00990">
    <property type="entry name" value="GGDEF"/>
    <property type="match status" value="1"/>
</dbReference>
<comment type="caution">
    <text evidence="2">The sequence shown here is derived from an EMBL/GenBank/DDBJ whole genome shotgun (WGS) entry which is preliminary data.</text>
</comment>
<dbReference type="SUPFAM" id="SSF55073">
    <property type="entry name" value="Nucleotide cyclase"/>
    <property type="match status" value="1"/>
</dbReference>
<dbReference type="SUPFAM" id="SSF55781">
    <property type="entry name" value="GAF domain-like"/>
    <property type="match status" value="1"/>
</dbReference>
<dbReference type="InterPro" id="IPR050469">
    <property type="entry name" value="Diguanylate_Cyclase"/>
</dbReference>
<name>A0ABQ5N711_9CLOT</name>
<dbReference type="InterPro" id="IPR029016">
    <property type="entry name" value="GAF-like_dom_sf"/>
</dbReference>
<dbReference type="Gene3D" id="3.30.450.40">
    <property type="match status" value="1"/>
</dbReference>
<dbReference type="RefSeq" id="WP_264850291.1">
    <property type="nucleotide sequence ID" value="NZ_BRXR01000001.1"/>
</dbReference>
<dbReference type="InterPro" id="IPR043128">
    <property type="entry name" value="Rev_trsase/Diguanyl_cyclase"/>
</dbReference>
<accession>A0ABQ5N711</accession>
<organism evidence="2 3">
    <name type="scientific">Clostridium omnivorum</name>
    <dbReference type="NCBI Taxonomy" id="1604902"/>
    <lineage>
        <taxon>Bacteria</taxon>
        <taxon>Bacillati</taxon>
        <taxon>Bacillota</taxon>
        <taxon>Clostridia</taxon>
        <taxon>Eubacteriales</taxon>
        <taxon>Clostridiaceae</taxon>
        <taxon>Clostridium</taxon>
    </lineage>
</organism>
<dbReference type="CDD" id="cd01949">
    <property type="entry name" value="GGDEF"/>
    <property type="match status" value="1"/>
</dbReference>
<dbReference type="PROSITE" id="PS50887">
    <property type="entry name" value="GGDEF"/>
    <property type="match status" value="1"/>
</dbReference>
<evidence type="ECO:0000313" key="2">
    <source>
        <dbReference type="EMBL" id="GLC31013.1"/>
    </source>
</evidence>
<dbReference type="Proteomes" id="UP001208567">
    <property type="component" value="Unassembled WGS sequence"/>
</dbReference>
<gene>
    <name evidence="2" type="ORF">bsdE14_24230</name>
</gene>
<evidence type="ECO:0000259" key="1">
    <source>
        <dbReference type="PROSITE" id="PS50887"/>
    </source>
</evidence>
<feature type="domain" description="GGDEF" evidence="1">
    <location>
        <begin position="238"/>
        <end position="364"/>
    </location>
</feature>
<proteinExistence type="predicted"/>
<dbReference type="NCBIfam" id="TIGR00254">
    <property type="entry name" value="GGDEF"/>
    <property type="match status" value="1"/>
</dbReference>
<dbReference type="Gene3D" id="3.30.70.270">
    <property type="match status" value="1"/>
</dbReference>
<evidence type="ECO:0000313" key="3">
    <source>
        <dbReference type="Proteomes" id="UP001208567"/>
    </source>
</evidence>